<organism evidence="2 3">
    <name type="scientific">Rubus argutus</name>
    <name type="common">Southern blackberry</name>
    <dbReference type="NCBI Taxonomy" id="59490"/>
    <lineage>
        <taxon>Eukaryota</taxon>
        <taxon>Viridiplantae</taxon>
        <taxon>Streptophyta</taxon>
        <taxon>Embryophyta</taxon>
        <taxon>Tracheophyta</taxon>
        <taxon>Spermatophyta</taxon>
        <taxon>Magnoliopsida</taxon>
        <taxon>eudicotyledons</taxon>
        <taxon>Gunneridae</taxon>
        <taxon>Pentapetalae</taxon>
        <taxon>rosids</taxon>
        <taxon>fabids</taxon>
        <taxon>Rosales</taxon>
        <taxon>Rosaceae</taxon>
        <taxon>Rosoideae</taxon>
        <taxon>Rosoideae incertae sedis</taxon>
        <taxon>Rubus</taxon>
    </lineage>
</organism>
<evidence type="ECO:0000313" key="2">
    <source>
        <dbReference type="EMBL" id="KAK9951455.1"/>
    </source>
</evidence>
<dbReference type="Proteomes" id="UP001457282">
    <property type="component" value="Unassembled WGS sequence"/>
</dbReference>
<name>A0AAW1YRU9_RUBAR</name>
<dbReference type="EMBL" id="JBEDUW010000001">
    <property type="protein sequence ID" value="KAK9951455.1"/>
    <property type="molecule type" value="Genomic_DNA"/>
</dbReference>
<comment type="caution">
    <text evidence="2">The sequence shown here is derived from an EMBL/GenBank/DDBJ whole genome shotgun (WGS) entry which is preliminary data.</text>
</comment>
<proteinExistence type="predicted"/>
<gene>
    <name evidence="2" type="ORF">M0R45_006896</name>
</gene>
<keyword evidence="3" id="KW-1185">Reference proteome</keyword>
<feature type="domain" description="Transposase-associated" evidence="1">
    <location>
        <begin position="3"/>
        <end position="75"/>
    </location>
</feature>
<reference evidence="2 3" key="1">
    <citation type="journal article" date="2023" name="G3 (Bethesda)">
        <title>A chromosome-length genome assembly and annotation of blackberry (Rubus argutus, cv. 'Hillquist').</title>
        <authorList>
            <person name="Bruna T."/>
            <person name="Aryal R."/>
            <person name="Dudchenko O."/>
            <person name="Sargent D.J."/>
            <person name="Mead D."/>
            <person name="Buti M."/>
            <person name="Cavallini A."/>
            <person name="Hytonen T."/>
            <person name="Andres J."/>
            <person name="Pham M."/>
            <person name="Weisz D."/>
            <person name="Mascagni F."/>
            <person name="Usai G."/>
            <person name="Natali L."/>
            <person name="Bassil N."/>
            <person name="Fernandez G.E."/>
            <person name="Lomsadze A."/>
            <person name="Armour M."/>
            <person name="Olukolu B."/>
            <person name="Poorten T."/>
            <person name="Britton C."/>
            <person name="Davik J."/>
            <person name="Ashrafi H."/>
            <person name="Aiden E.L."/>
            <person name="Borodovsky M."/>
            <person name="Worthington M."/>
        </authorList>
    </citation>
    <scope>NUCLEOTIDE SEQUENCE [LARGE SCALE GENOMIC DNA]</scope>
    <source>
        <strain evidence="2">PI 553951</strain>
    </source>
</reference>
<evidence type="ECO:0000259" key="1">
    <source>
        <dbReference type="Pfam" id="PF13963"/>
    </source>
</evidence>
<evidence type="ECO:0000313" key="3">
    <source>
        <dbReference type="Proteomes" id="UP001457282"/>
    </source>
</evidence>
<sequence>MDKSWVYLNRRSEEYRDAARKFVDRSRLSVGNADKIICPCIKCKSVRSFHFEVVYEHLVMKGMNPDYEAWVLHGENPSVSEECENVEMSDAYRMYKDAYDQDHGNGERGEDFLQKLEAAESPLYEGCKKYTRLTATVVLYKLKAVHGLSDVDQNSLTCHIGGDYSYVITWT</sequence>
<protein>
    <recommendedName>
        <fullName evidence="1">Transposase-associated domain-containing protein</fullName>
    </recommendedName>
</protein>
<accession>A0AAW1YRU9</accession>
<dbReference type="Pfam" id="PF13963">
    <property type="entry name" value="Transpos_assoc"/>
    <property type="match status" value="1"/>
</dbReference>
<dbReference type="AlphaFoldDB" id="A0AAW1YRU9"/>
<dbReference type="InterPro" id="IPR029480">
    <property type="entry name" value="Transpos_assoc"/>
</dbReference>